<accession>A0ABP6WQX1</accession>
<evidence type="ECO:0000313" key="1">
    <source>
        <dbReference type="EMBL" id="GAA3555090.1"/>
    </source>
</evidence>
<evidence type="ECO:0000313" key="2">
    <source>
        <dbReference type="Proteomes" id="UP001500767"/>
    </source>
</evidence>
<comment type="caution">
    <text evidence="1">The sequence shown here is derived from an EMBL/GenBank/DDBJ whole genome shotgun (WGS) entry which is preliminary data.</text>
</comment>
<keyword evidence="2" id="KW-1185">Reference proteome</keyword>
<organism evidence="1 2">
    <name type="scientific">Microlunatus spumicola</name>
    <dbReference type="NCBI Taxonomy" id="81499"/>
    <lineage>
        <taxon>Bacteria</taxon>
        <taxon>Bacillati</taxon>
        <taxon>Actinomycetota</taxon>
        <taxon>Actinomycetes</taxon>
        <taxon>Propionibacteriales</taxon>
        <taxon>Propionibacteriaceae</taxon>
        <taxon>Microlunatus</taxon>
    </lineage>
</organism>
<reference evidence="2" key="1">
    <citation type="journal article" date="2019" name="Int. J. Syst. Evol. Microbiol.">
        <title>The Global Catalogue of Microorganisms (GCM) 10K type strain sequencing project: providing services to taxonomists for standard genome sequencing and annotation.</title>
        <authorList>
            <consortium name="The Broad Institute Genomics Platform"/>
            <consortium name="The Broad Institute Genome Sequencing Center for Infectious Disease"/>
            <person name="Wu L."/>
            <person name="Ma J."/>
        </authorList>
    </citation>
    <scope>NUCLEOTIDE SEQUENCE [LARGE SCALE GENOMIC DNA]</scope>
    <source>
        <strain evidence="2">JCM 16540</strain>
    </source>
</reference>
<proteinExistence type="predicted"/>
<gene>
    <name evidence="1" type="ORF">GCM10022197_07810</name>
</gene>
<dbReference type="Proteomes" id="UP001500767">
    <property type="component" value="Unassembled WGS sequence"/>
</dbReference>
<name>A0ABP6WQX1_9ACTN</name>
<sequence length="129" mass="13588">MHRDAPRLAGLSVEGATALVSVHGSSRPPADGSLGVALRVRHTLLASAHRAGIGTPCTVCRLKDVVPTEERCADHVAERRRRRLADPGTAPQLCASAPDCGTEDVGKAPMRNNCFAATLGGANRCRRSR</sequence>
<dbReference type="EMBL" id="BAAAYR010000001">
    <property type="protein sequence ID" value="GAA3555090.1"/>
    <property type="molecule type" value="Genomic_DNA"/>
</dbReference>
<protein>
    <submittedName>
        <fullName evidence="1">Uncharacterized protein</fullName>
    </submittedName>
</protein>